<dbReference type="EMBL" id="CP056066">
    <property type="protein sequence ID" value="UKJ89203.1"/>
    <property type="molecule type" value="Genomic_DNA"/>
</dbReference>
<dbReference type="InterPro" id="IPR007480">
    <property type="entry name" value="DUF529"/>
</dbReference>
<dbReference type="Proteomes" id="UP000244803">
    <property type="component" value="Chromosome 3"/>
</dbReference>
<dbReference type="Pfam" id="PF04385">
    <property type="entry name" value="FAINT"/>
    <property type="match status" value="2"/>
</dbReference>
<accession>A0A976M667</accession>
<feature type="region of interest" description="Disordered" evidence="1">
    <location>
        <begin position="583"/>
        <end position="605"/>
    </location>
</feature>
<evidence type="ECO:0000313" key="3">
    <source>
        <dbReference type="EMBL" id="UKJ89203.1"/>
    </source>
</evidence>
<feature type="compositionally biased region" description="Polar residues" evidence="1">
    <location>
        <begin position="50"/>
        <end position="76"/>
    </location>
</feature>
<feature type="chain" id="PRO_5037363210" evidence="2">
    <location>
        <begin position="26"/>
        <end position="776"/>
    </location>
</feature>
<organism evidence="3 4">
    <name type="scientific">Theileria orientalis</name>
    <dbReference type="NCBI Taxonomy" id="68886"/>
    <lineage>
        <taxon>Eukaryota</taxon>
        <taxon>Sar</taxon>
        <taxon>Alveolata</taxon>
        <taxon>Apicomplexa</taxon>
        <taxon>Aconoidasida</taxon>
        <taxon>Piroplasmida</taxon>
        <taxon>Theileriidae</taxon>
        <taxon>Theileria</taxon>
    </lineage>
</organism>
<keyword evidence="2" id="KW-0732">Signal</keyword>
<gene>
    <name evidence="3" type="ORF">MACJ_002451</name>
</gene>
<feature type="compositionally biased region" description="Polar residues" evidence="1">
    <location>
        <begin position="352"/>
        <end position="365"/>
    </location>
</feature>
<evidence type="ECO:0000256" key="1">
    <source>
        <dbReference type="SAM" id="MobiDB-lite"/>
    </source>
</evidence>
<sequence length="776" mass="88295">MNCYRFNTLIWIFINVTFLYQKNLAESINSAFPSGQKVFTVGSQYGTKKLNSLDNAPNRNGPSSGTTPEDASNFNTDPEPVYFETDNEDDSEEHELEFTEGARCLEVRCHGELVWKSESEDQGKLLKLRRKDDTVEIEDQGTGEVKRLELGNELYLDLFTLGSKHPNDRSKYDFKKISNEEGIFIFKKGVKCNEVRGNGLPVWKAAKGDRVARSVSYYGTREISITFSDGVNAYNRKDGKWVKKEEEEEKAQPEIPEVPQPEIPEEEPESIPSDEPDSEEPNIPETTSEEQEIVVEDSHQEEEQQEESLPKPALPAIQIEDSRQQSSVKSEVNTQPPPPPSPKATMKEPPKQASQVTSVLSYSQTQKRKEDEMRSELNAKSKDELLELVMQLNKMNEFLDKDNKRLSLHVQRLTKPSPTNIYPVVLNTIEGISTDYFEYSRGKDKHTYTAKAGFLFKLVKHYKDILWHTLNTKEFSNKVEIVEEKKAVIYHVNGTKTEKDLNLYYLELFMDIKNSTDEVIYKKNEKKNIEVFIPKPTFLIENAWHCKKLAWKAQPDPKKPEQGPVYSRKIVINNNENPPSFRVYFYGGSDKGADDDERDPDYVVVPKPYSSTAQVFKLGDSSSGSQDTQESSSSLLKTDVEKAIQPPSASTPPPHTSQHLPELKLFTSDPNDETKTLELDSNSYELKELGSGRKDYELKSDVKCKLVVCEGIDVWKHGDFECQDYPLIVSYTNGILIVIHFSKGFITYEKGTVVKWIGDADDLDTSEVANSDESIR</sequence>
<dbReference type="OrthoDB" id="10467408at2759"/>
<feature type="signal peptide" evidence="2">
    <location>
        <begin position="1"/>
        <end position="25"/>
    </location>
</feature>
<evidence type="ECO:0000313" key="4">
    <source>
        <dbReference type="Proteomes" id="UP000244803"/>
    </source>
</evidence>
<dbReference type="AlphaFoldDB" id="A0A976M667"/>
<proteinExistence type="predicted"/>
<feature type="region of interest" description="Disordered" evidence="1">
    <location>
        <begin position="50"/>
        <end position="79"/>
    </location>
</feature>
<protein>
    <submittedName>
        <fullName evidence="3">Uncharacterized protein</fullName>
    </submittedName>
</protein>
<feature type="region of interest" description="Disordered" evidence="1">
    <location>
        <begin position="617"/>
        <end position="661"/>
    </location>
</feature>
<name>A0A976M667_THEOR</name>
<feature type="compositionally biased region" description="Basic and acidic residues" evidence="1">
    <location>
        <begin position="367"/>
        <end position="376"/>
    </location>
</feature>
<feature type="region of interest" description="Disordered" evidence="1">
    <location>
        <begin position="243"/>
        <end position="376"/>
    </location>
</feature>
<feature type="compositionally biased region" description="Acidic residues" evidence="1">
    <location>
        <begin position="263"/>
        <end position="295"/>
    </location>
</feature>
<evidence type="ECO:0000256" key="2">
    <source>
        <dbReference type="SAM" id="SignalP"/>
    </source>
</evidence>
<feature type="compositionally biased region" description="Polar residues" evidence="1">
    <location>
        <begin position="324"/>
        <end position="334"/>
    </location>
</feature>
<reference evidence="3" key="1">
    <citation type="submission" date="2022-07" db="EMBL/GenBank/DDBJ databases">
        <title>Evaluation of T. orientalis genome assembly methods using nanopore sequencing and analysis of variation between genomes.</title>
        <authorList>
            <person name="Yam J."/>
            <person name="Micallef M.L."/>
            <person name="Liu M."/>
            <person name="Djordjevic S.P."/>
            <person name="Bogema D.R."/>
            <person name="Jenkins C."/>
        </authorList>
    </citation>
    <scope>NUCLEOTIDE SEQUENCE</scope>
    <source>
        <strain evidence="3">Fish Creek</strain>
    </source>
</reference>
<feature type="compositionally biased region" description="Low complexity" evidence="1">
    <location>
        <begin position="619"/>
        <end position="634"/>
    </location>
</feature>